<evidence type="ECO:0000313" key="8">
    <source>
        <dbReference type="EMBL" id="KAF9483758.1"/>
    </source>
</evidence>
<dbReference type="SUPFAM" id="SSF52540">
    <property type="entry name" value="P-loop containing nucleoside triphosphate hydrolases"/>
    <property type="match status" value="1"/>
</dbReference>
<feature type="compositionally biased region" description="Polar residues" evidence="5">
    <location>
        <begin position="287"/>
        <end position="308"/>
    </location>
</feature>
<dbReference type="InterPro" id="IPR007862">
    <property type="entry name" value="Adenylate_kinase_lid-dom"/>
</dbReference>
<keyword evidence="1 4" id="KW-0808">Transferase</keyword>
<protein>
    <submittedName>
        <fullName evidence="8">Adenylate kinase</fullName>
    </submittedName>
</protein>
<keyword evidence="6" id="KW-0732">Signal</keyword>
<accession>A0A9P6D5K7</accession>
<dbReference type="InterPro" id="IPR033690">
    <property type="entry name" value="Adenylat_kinase_CS"/>
</dbReference>
<evidence type="ECO:0000256" key="1">
    <source>
        <dbReference type="ARBA" id="ARBA00022679"/>
    </source>
</evidence>
<feature type="signal peptide" evidence="6">
    <location>
        <begin position="1"/>
        <end position="27"/>
    </location>
</feature>
<dbReference type="InterPro" id="IPR006259">
    <property type="entry name" value="Adenyl_kin_sub"/>
</dbReference>
<evidence type="ECO:0000256" key="4">
    <source>
        <dbReference type="RuleBase" id="RU003330"/>
    </source>
</evidence>
<reference evidence="8" key="1">
    <citation type="submission" date="2020-11" db="EMBL/GenBank/DDBJ databases">
        <authorList>
            <consortium name="DOE Joint Genome Institute"/>
            <person name="Ahrendt S."/>
            <person name="Riley R."/>
            <person name="Andreopoulos W."/>
            <person name="Labutti K."/>
            <person name="Pangilinan J."/>
            <person name="Ruiz-Duenas F.J."/>
            <person name="Barrasa J.M."/>
            <person name="Sanchez-Garcia M."/>
            <person name="Camarero S."/>
            <person name="Miyauchi S."/>
            <person name="Serrano A."/>
            <person name="Linde D."/>
            <person name="Babiker R."/>
            <person name="Drula E."/>
            <person name="Ayuso-Fernandez I."/>
            <person name="Pacheco R."/>
            <person name="Padilla G."/>
            <person name="Ferreira P."/>
            <person name="Barriuso J."/>
            <person name="Kellner H."/>
            <person name="Castanera R."/>
            <person name="Alfaro M."/>
            <person name="Ramirez L."/>
            <person name="Pisabarro A.G."/>
            <person name="Kuo A."/>
            <person name="Tritt A."/>
            <person name="Lipzen A."/>
            <person name="He G."/>
            <person name="Yan M."/>
            <person name="Ng V."/>
            <person name="Cullen D."/>
            <person name="Martin F."/>
            <person name="Rosso M.-N."/>
            <person name="Henrissat B."/>
            <person name="Hibbett D."/>
            <person name="Martinez A.T."/>
            <person name="Grigoriev I.V."/>
        </authorList>
    </citation>
    <scope>NUCLEOTIDE SEQUENCE</scope>
    <source>
        <strain evidence="8">CIRM-BRFM 674</strain>
    </source>
</reference>
<evidence type="ECO:0000256" key="6">
    <source>
        <dbReference type="SAM" id="SignalP"/>
    </source>
</evidence>
<feature type="chain" id="PRO_5040151680" evidence="6">
    <location>
        <begin position="28"/>
        <end position="368"/>
    </location>
</feature>
<dbReference type="PANTHER" id="PTHR23359">
    <property type="entry name" value="NUCLEOTIDE KINASE"/>
    <property type="match status" value="1"/>
</dbReference>
<keyword evidence="2" id="KW-0547">Nucleotide-binding</keyword>
<evidence type="ECO:0000259" key="7">
    <source>
        <dbReference type="Pfam" id="PF05191"/>
    </source>
</evidence>
<dbReference type="InterPro" id="IPR027417">
    <property type="entry name" value="P-loop_NTPase"/>
</dbReference>
<sequence length="368" mass="41263">MQFPLTSSFWFYSLFSLWLALLQVADMQNNIRGGVRRLQKSVLAWSSSARLARMTQNTCMSVNDDQQRSLVQSAASRRAIPYSLNTYAALPDERDDHVLRMLMFGKPGAGKGTLTRRLAQKYDIVTLSTGDLLRQHIAEGTEVGKEAEEVVARGGLVPDELMLKVLTTKLDALQDKHWILDGFPRTLLQGEMLDAHLKKRNTPLTLVVNLDVPDEVILGRISDRWVHLPSGRVYNMSYNRPRVAGFDDQTGEALTKRPDDNPEIFARRLAAFYASTSPLLTYFSNSAKSSTARRPNTNQHPHQLSFHTHSALKVKTLSGSTSDEIWPQLDRLLQNSFPNLRERLGTTAKHTKHLVGALEAELRASSSA</sequence>
<dbReference type="HAMAP" id="MF_00235">
    <property type="entry name" value="Adenylate_kinase_Adk"/>
    <property type="match status" value="1"/>
</dbReference>
<keyword evidence="9" id="KW-1185">Reference proteome</keyword>
<comment type="similarity">
    <text evidence="4">Belongs to the adenylate kinase family.</text>
</comment>
<dbReference type="EMBL" id="MU155150">
    <property type="protein sequence ID" value="KAF9483758.1"/>
    <property type="molecule type" value="Genomic_DNA"/>
</dbReference>
<dbReference type="PRINTS" id="PR00094">
    <property type="entry name" value="ADENYLTKNASE"/>
</dbReference>
<evidence type="ECO:0000256" key="5">
    <source>
        <dbReference type="SAM" id="MobiDB-lite"/>
    </source>
</evidence>
<dbReference type="OrthoDB" id="439792at2759"/>
<organism evidence="8 9">
    <name type="scientific">Pholiota conissans</name>
    <dbReference type="NCBI Taxonomy" id="109636"/>
    <lineage>
        <taxon>Eukaryota</taxon>
        <taxon>Fungi</taxon>
        <taxon>Dikarya</taxon>
        <taxon>Basidiomycota</taxon>
        <taxon>Agaricomycotina</taxon>
        <taxon>Agaricomycetes</taxon>
        <taxon>Agaricomycetidae</taxon>
        <taxon>Agaricales</taxon>
        <taxon>Agaricineae</taxon>
        <taxon>Strophariaceae</taxon>
        <taxon>Pholiota</taxon>
    </lineage>
</organism>
<dbReference type="Pfam" id="PF05191">
    <property type="entry name" value="ADK_lid"/>
    <property type="match status" value="1"/>
</dbReference>
<dbReference type="InterPro" id="IPR000850">
    <property type="entry name" value="Adenylat/UMP-CMP_kin"/>
</dbReference>
<evidence type="ECO:0000256" key="2">
    <source>
        <dbReference type="ARBA" id="ARBA00022741"/>
    </source>
</evidence>
<evidence type="ECO:0000256" key="3">
    <source>
        <dbReference type="ARBA" id="ARBA00022777"/>
    </source>
</evidence>
<feature type="domain" description="Adenylate kinase active site lid" evidence="7">
    <location>
        <begin position="224"/>
        <end position="259"/>
    </location>
</feature>
<comment type="caution">
    <text evidence="8">The sequence shown here is derived from an EMBL/GenBank/DDBJ whole genome shotgun (WGS) entry which is preliminary data.</text>
</comment>
<dbReference type="CDD" id="cd01428">
    <property type="entry name" value="ADK"/>
    <property type="match status" value="1"/>
</dbReference>
<dbReference type="GO" id="GO:0005524">
    <property type="term" value="F:ATP binding"/>
    <property type="evidence" value="ECO:0007669"/>
    <property type="project" value="InterPro"/>
</dbReference>
<feature type="region of interest" description="Disordered" evidence="5">
    <location>
        <begin position="287"/>
        <end position="309"/>
    </location>
</feature>
<gene>
    <name evidence="8" type="ORF">BDN70DRAFT_873357</name>
</gene>
<dbReference type="Proteomes" id="UP000807469">
    <property type="component" value="Unassembled WGS sequence"/>
</dbReference>
<dbReference type="Gene3D" id="3.40.50.300">
    <property type="entry name" value="P-loop containing nucleotide triphosphate hydrolases"/>
    <property type="match status" value="1"/>
</dbReference>
<dbReference type="Pfam" id="PF00406">
    <property type="entry name" value="ADK"/>
    <property type="match status" value="1"/>
</dbReference>
<dbReference type="PROSITE" id="PS00113">
    <property type="entry name" value="ADENYLATE_KINASE"/>
    <property type="match status" value="1"/>
</dbReference>
<dbReference type="AlphaFoldDB" id="A0A9P6D5K7"/>
<name>A0A9P6D5K7_9AGAR</name>
<proteinExistence type="inferred from homology"/>
<dbReference type="FunFam" id="3.40.50.300:FF:000106">
    <property type="entry name" value="Adenylate kinase mitochondrial"/>
    <property type="match status" value="1"/>
</dbReference>
<evidence type="ECO:0000313" key="9">
    <source>
        <dbReference type="Proteomes" id="UP000807469"/>
    </source>
</evidence>
<dbReference type="NCBIfam" id="TIGR01351">
    <property type="entry name" value="adk"/>
    <property type="match status" value="1"/>
</dbReference>
<dbReference type="GO" id="GO:0004017">
    <property type="term" value="F:AMP kinase activity"/>
    <property type="evidence" value="ECO:0007669"/>
    <property type="project" value="InterPro"/>
</dbReference>
<keyword evidence="3 4" id="KW-0418">Kinase</keyword>